<accession>A0ABQ4RVK9</accession>
<organism evidence="1 2">
    <name type="scientific">Methylobacterium iners</name>
    <dbReference type="NCBI Taxonomy" id="418707"/>
    <lineage>
        <taxon>Bacteria</taxon>
        <taxon>Pseudomonadati</taxon>
        <taxon>Pseudomonadota</taxon>
        <taxon>Alphaproteobacteria</taxon>
        <taxon>Hyphomicrobiales</taxon>
        <taxon>Methylobacteriaceae</taxon>
        <taxon>Methylobacterium</taxon>
    </lineage>
</organism>
<reference evidence="1" key="1">
    <citation type="journal article" date="2021" name="Front. Microbiol.">
        <title>Comprehensive Comparative Genomics and Phenotyping of Methylobacterium Species.</title>
        <authorList>
            <person name="Alessa O."/>
            <person name="Ogura Y."/>
            <person name="Fujitani Y."/>
            <person name="Takami H."/>
            <person name="Hayashi T."/>
            <person name="Sahin N."/>
            <person name="Tani A."/>
        </authorList>
    </citation>
    <scope>NUCLEOTIDE SEQUENCE</scope>
    <source>
        <strain evidence="1">DSM 19015</strain>
    </source>
</reference>
<proteinExistence type="predicted"/>
<protein>
    <recommendedName>
        <fullName evidence="3">BrnA antitoxin of type II toxin-antitoxin system</fullName>
    </recommendedName>
</protein>
<evidence type="ECO:0008006" key="3">
    <source>
        <dbReference type="Google" id="ProtNLM"/>
    </source>
</evidence>
<dbReference type="InterPro" id="IPR025528">
    <property type="entry name" value="BrnA_antitoxin"/>
</dbReference>
<dbReference type="RefSeq" id="WP_238243423.1">
    <property type="nucleotide sequence ID" value="NZ_BPQP01000020.1"/>
</dbReference>
<gene>
    <name evidence="1" type="ORF">OCOJLMKI_1439</name>
</gene>
<dbReference type="EMBL" id="BPQP01000020">
    <property type="protein sequence ID" value="GJD94237.1"/>
    <property type="molecule type" value="Genomic_DNA"/>
</dbReference>
<dbReference type="Proteomes" id="UP001055125">
    <property type="component" value="Unassembled WGS sequence"/>
</dbReference>
<comment type="caution">
    <text evidence="1">The sequence shown here is derived from an EMBL/GenBank/DDBJ whole genome shotgun (WGS) entry which is preliminary data.</text>
</comment>
<reference evidence="1" key="2">
    <citation type="submission" date="2021-08" db="EMBL/GenBank/DDBJ databases">
        <authorList>
            <person name="Tani A."/>
            <person name="Ola A."/>
            <person name="Ogura Y."/>
            <person name="Katsura K."/>
            <person name="Hayashi T."/>
        </authorList>
    </citation>
    <scope>NUCLEOTIDE SEQUENCE</scope>
    <source>
        <strain evidence="1">DSM 19015</strain>
    </source>
</reference>
<keyword evidence="2" id="KW-1185">Reference proteome</keyword>
<sequence length="100" mass="11262">MPESKRDMPRFSAERFGKTDFAKVDAHVITAEEYEELPELTDEMMNRAVCMLGGEPVPHATGPLKEQVMLDLDADVIARFRALGTGWQDRVNEILREALG</sequence>
<dbReference type="Pfam" id="PF14384">
    <property type="entry name" value="BrnA_antitoxin"/>
    <property type="match status" value="1"/>
</dbReference>
<name>A0ABQ4RVK9_9HYPH</name>
<evidence type="ECO:0000313" key="1">
    <source>
        <dbReference type="EMBL" id="GJD94237.1"/>
    </source>
</evidence>
<evidence type="ECO:0000313" key="2">
    <source>
        <dbReference type="Proteomes" id="UP001055125"/>
    </source>
</evidence>